<comment type="similarity">
    <text evidence="3">Belongs to the RxLR effector family.</text>
</comment>
<dbReference type="EMBL" id="QXFV01005075">
    <property type="protein sequence ID" value="KAE8966451.1"/>
    <property type="molecule type" value="Genomic_DNA"/>
</dbReference>
<gene>
    <name evidence="8" type="ORF">PR001_g28404</name>
</gene>
<evidence type="ECO:0000259" key="7">
    <source>
        <dbReference type="Pfam" id="PF22748"/>
    </source>
</evidence>
<comment type="subcellular location">
    <subcellularLocation>
        <location evidence="1">Host cell</location>
    </subcellularLocation>
    <subcellularLocation>
        <location evidence="2">Secreted</location>
    </subcellularLocation>
</comment>
<dbReference type="InterPro" id="IPR031825">
    <property type="entry name" value="RXLR"/>
</dbReference>
<name>A0A6A3HAB8_9STRA</name>
<dbReference type="Pfam" id="PF16810">
    <property type="entry name" value="RXLR"/>
    <property type="match status" value="1"/>
</dbReference>
<evidence type="ECO:0000256" key="1">
    <source>
        <dbReference type="ARBA" id="ARBA00004340"/>
    </source>
</evidence>
<comment type="caution">
    <text evidence="8">The sequence shown here is derived from an EMBL/GenBank/DDBJ whole genome shotgun (WGS) entry which is preliminary data.</text>
</comment>
<organism evidence="8 9">
    <name type="scientific">Phytophthora rubi</name>
    <dbReference type="NCBI Taxonomy" id="129364"/>
    <lineage>
        <taxon>Eukaryota</taxon>
        <taxon>Sar</taxon>
        <taxon>Stramenopiles</taxon>
        <taxon>Oomycota</taxon>
        <taxon>Peronosporomycetes</taxon>
        <taxon>Peronosporales</taxon>
        <taxon>Peronosporaceae</taxon>
        <taxon>Phytophthora</taxon>
    </lineage>
</organism>
<evidence type="ECO:0000256" key="5">
    <source>
        <dbReference type="ARBA" id="ARBA00022729"/>
    </source>
</evidence>
<evidence type="ECO:0000256" key="3">
    <source>
        <dbReference type="ARBA" id="ARBA00010400"/>
    </source>
</evidence>
<feature type="domain" description="RxLR effector PexRD54 WY" evidence="7">
    <location>
        <begin position="183"/>
        <end position="222"/>
    </location>
</feature>
<feature type="non-terminal residue" evidence="8">
    <location>
        <position position="1"/>
    </location>
</feature>
<dbReference type="Proteomes" id="UP000429607">
    <property type="component" value="Unassembled WGS sequence"/>
</dbReference>
<dbReference type="Pfam" id="PF22748">
    <property type="entry name" value="PexRD54_WY"/>
    <property type="match status" value="1"/>
</dbReference>
<reference evidence="8 9" key="1">
    <citation type="submission" date="2018-09" db="EMBL/GenBank/DDBJ databases">
        <title>Genomic investigation of the strawberry pathogen Phytophthora fragariae indicates pathogenicity is determined by transcriptional variation in three key races.</title>
        <authorList>
            <person name="Adams T.M."/>
            <person name="Armitage A.D."/>
            <person name="Sobczyk M.K."/>
            <person name="Bates H.J."/>
            <person name="Dunwell J.M."/>
            <person name="Nellist C.F."/>
            <person name="Harrison R.J."/>
        </authorList>
    </citation>
    <scope>NUCLEOTIDE SEQUENCE [LARGE SCALE GENOMIC DNA]</scope>
    <source>
        <strain evidence="8 9">SCRP249</strain>
    </source>
</reference>
<evidence type="ECO:0000256" key="4">
    <source>
        <dbReference type="ARBA" id="ARBA00022525"/>
    </source>
</evidence>
<sequence>AQVELRCSMARKRCFAVLATIVALLTCFGSVTEVTASGLATSFLAGAFGEDHNGVQTHRRLRSNVRTTLEEEGNSSEERGLDKIPGVAKLVEMLKSDKQQTANNLFTKLKLHEQTSNLFESPKFHKWVKSVTKSYKKTPDAANAVIVSTITARRGDAALARMLATAKEASTTRRFATQLEEVQLANWLTSKKTADDVFTLLKLDDEGGKFFKDPVFSTWVTYATKLDDKHPDALMFPVLKARYEDDVLANIFTVAKETSSTKSIAEGQEKILFAKWAGDGKTADDAFKLLKLNPKMDDFLKSPALGSWVSYVKMLKEDPYKLLLATLSTHYTDEGLSRMLVVAKQDYKTVSIAGKLEDALFNRWKVQGKSAESVFKLLKKEENKLFESPMFSTWESYVTKLDKTNPDKLMLSVLKTGYNDESLANMLISAQKLPRTKPFAGRLQKELWISQDKTAEDIFQLLKLDQQGKNIFDTSEFSTWVSYVTKLNKLDEKPDEFAVIIELQKRFGNLELAKMFSAALKSSGPNKNLIKSLQTLQFKRWLAEGVTPNRLDTMLTPDILNVPGVAPIPLSEFDIRSTGVLLNYVTFYRANK</sequence>
<protein>
    <recommendedName>
        <fullName evidence="7">RxLR effector PexRD54 WY domain-containing protein</fullName>
    </recommendedName>
</protein>
<dbReference type="InterPro" id="IPR054463">
    <property type="entry name" value="PexRD54_WY"/>
</dbReference>
<evidence type="ECO:0000256" key="2">
    <source>
        <dbReference type="ARBA" id="ARBA00004613"/>
    </source>
</evidence>
<evidence type="ECO:0000256" key="6">
    <source>
        <dbReference type="ARBA" id="ARBA00023026"/>
    </source>
</evidence>
<evidence type="ECO:0000313" key="8">
    <source>
        <dbReference type="EMBL" id="KAE8966451.1"/>
    </source>
</evidence>
<keyword evidence="6" id="KW-0843">Virulence</keyword>
<accession>A0A6A3HAB8</accession>
<dbReference type="GO" id="GO:0005576">
    <property type="term" value="C:extracellular region"/>
    <property type="evidence" value="ECO:0007669"/>
    <property type="project" value="UniProtKB-SubCell"/>
</dbReference>
<keyword evidence="5" id="KW-0732">Signal</keyword>
<proteinExistence type="inferred from homology"/>
<dbReference type="AlphaFoldDB" id="A0A6A3HAB8"/>
<dbReference type="GO" id="GO:0043657">
    <property type="term" value="C:host cell"/>
    <property type="evidence" value="ECO:0007669"/>
    <property type="project" value="UniProtKB-SubCell"/>
</dbReference>
<keyword evidence="4" id="KW-0964">Secreted</keyword>
<evidence type="ECO:0000313" key="9">
    <source>
        <dbReference type="Proteomes" id="UP000429607"/>
    </source>
</evidence>